<dbReference type="PANTHER" id="PTHR30115">
    <property type="entry name" value="NITROGEN REGULATORY PROTEIN P-II"/>
    <property type="match status" value="1"/>
</dbReference>
<dbReference type="InterPro" id="IPR011322">
    <property type="entry name" value="N-reg_PII-like_a/b"/>
</dbReference>
<dbReference type="GO" id="GO:0005829">
    <property type="term" value="C:cytosol"/>
    <property type="evidence" value="ECO:0007669"/>
    <property type="project" value="TreeGrafter"/>
</dbReference>
<dbReference type="AlphaFoldDB" id="A0A540NLI3"/>
<dbReference type="SMART" id="SM00938">
    <property type="entry name" value="P-II"/>
    <property type="match status" value="1"/>
</dbReference>
<sequence length="231" mass="24900">MATMASAGLLSPLHCHLNELPLLGSSSIRNKLAEFRFCQPNIALKHARNASIVPVVRAQSSSGYVPDSKFYKVEAILRQDSFCLLIIRMLSSEFLPLLSFQFITSMDHEASVGDWDAMPVELSVALLKIGIRGVTVSDVRGFGAQGGSTERHGGSEFSEDNFVAKIKMEIVVSKDQVEAVVDTIIEAAKTGEIGDGKIFVVPVSDVIRVRTGERGEKAEKMTGGLSDVSSA</sequence>
<dbReference type="PROSITE" id="PS51343">
    <property type="entry name" value="PII_GLNB_DOM"/>
    <property type="match status" value="1"/>
</dbReference>
<dbReference type="InterPro" id="IPR017918">
    <property type="entry name" value="N-reg_PII_CS"/>
</dbReference>
<evidence type="ECO:0000256" key="1">
    <source>
        <dbReference type="RuleBase" id="RU003936"/>
    </source>
</evidence>
<accession>A0A540NLI3</accession>
<dbReference type="SUPFAM" id="SSF54913">
    <property type="entry name" value="GlnB-like"/>
    <property type="match status" value="1"/>
</dbReference>
<dbReference type="GO" id="GO:0006808">
    <property type="term" value="P:regulation of nitrogen utilization"/>
    <property type="evidence" value="ECO:0007669"/>
    <property type="project" value="InterPro"/>
</dbReference>
<proteinExistence type="inferred from homology"/>
<comment type="caution">
    <text evidence="2">The sequence shown here is derived from an EMBL/GenBank/DDBJ whole genome shotgun (WGS) entry which is preliminary data.</text>
</comment>
<gene>
    <name evidence="2" type="ORF">C1H46_002888</name>
</gene>
<dbReference type="GO" id="GO:0005524">
    <property type="term" value="F:ATP binding"/>
    <property type="evidence" value="ECO:0007669"/>
    <property type="project" value="TreeGrafter"/>
</dbReference>
<dbReference type="Proteomes" id="UP000315295">
    <property type="component" value="Unassembled WGS sequence"/>
</dbReference>
<dbReference type="InterPro" id="IPR002187">
    <property type="entry name" value="N-reg_PII"/>
</dbReference>
<comment type="similarity">
    <text evidence="1">Belongs to the P(II) protein family.</text>
</comment>
<evidence type="ECO:0008006" key="4">
    <source>
        <dbReference type="Google" id="ProtNLM"/>
    </source>
</evidence>
<evidence type="ECO:0000313" key="3">
    <source>
        <dbReference type="Proteomes" id="UP000315295"/>
    </source>
</evidence>
<protein>
    <recommendedName>
        <fullName evidence="4">PII protein</fullName>
    </recommendedName>
</protein>
<dbReference type="GO" id="GO:0030234">
    <property type="term" value="F:enzyme regulator activity"/>
    <property type="evidence" value="ECO:0007669"/>
    <property type="project" value="InterPro"/>
</dbReference>
<keyword evidence="3" id="KW-1185">Reference proteome</keyword>
<dbReference type="Gene3D" id="3.30.70.120">
    <property type="match status" value="1"/>
</dbReference>
<dbReference type="EMBL" id="VIEB01000029">
    <property type="protein sequence ID" value="TQE11513.1"/>
    <property type="molecule type" value="Genomic_DNA"/>
</dbReference>
<organism evidence="2 3">
    <name type="scientific">Malus baccata</name>
    <name type="common">Siberian crab apple</name>
    <name type="synonym">Pyrus baccata</name>
    <dbReference type="NCBI Taxonomy" id="106549"/>
    <lineage>
        <taxon>Eukaryota</taxon>
        <taxon>Viridiplantae</taxon>
        <taxon>Streptophyta</taxon>
        <taxon>Embryophyta</taxon>
        <taxon>Tracheophyta</taxon>
        <taxon>Spermatophyta</taxon>
        <taxon>Magnoliopsida</taxon>
        <taxon>eudicotyledons</taxon>
        <taxon>Gunneridae</taxon>
        <taxon>Pentapetalae</taxon>
        <taxon>rosids</taxon>
        <taxon>fabids</taxon>
        <taxon>Rosales</taxon>
        <taxon>Rosaceae</taxon>
        <taxon>Amygdaloideae</taxon>
        <taxon>Maleae</taxon>
        <taxon>Malus</taxon>
    </lineage>
</organism>
<evidence type="ECO:0000313" key="2">
    <source>
        <dbReference type="EMBL" id="TQE11513.1"/>
    </source>
</evidence>
<dbReference type="GO" id="GO:0009534">
    <property type="term" value="C:chloroplast thylakoid"/>
    <property type="evidence" value="ECO:0007669"/>
    <property type="project" value="TreeGrafter"/>
</dbReference>
<reference evidence="2 3" key="1">
    <citation type="journal article" date="2019" name="G3 (Bethesda)">
        <title>Sequencing of a Wild Apple (Malus baccata) Genome Unravels the Differences Between Cultivated and Wild Apple Species Regarding Disease Resistance and Cold Tolerance.</title>
        <authorList>
            <person name="Chen X."/>
        </authorList>
    </citation>
    <scope>NUCLEOTIDE SEQUENCE [LARGE SCALE GENOMIC DNA]</scope>
    <source>
        <strain evidence="3">cv. Shandingzi</strain>
        <tissue evidence="2">Leaves</tissue>
    </source>
</reference>
<dbReference type="Pfam" id="PF00543">
    <property type="entry name" value="P-II"/>
    <property type="match status" value="1"/>
</dbReference>
<dbReference type="InterPro" id="IPR015867">
    <property type="entry name" value="N-reg_PII/ATP_PRibTrfase_C"/>
</dbReference>
<dbReference type="PANTHER" id="PTHR30115:SF11">
    <property type="entry name" value="NITROGEN REGULATORY PROTEIN P-II HOMOLOG"/>
    <property type="match status" value="1"/>
</dbReference>
<dbReference type="STRING" id="106549.A0A540NLI3"/>
<name>A0A540NLI3_MALBA</name>
<dbReference type="PRINTS" id="PR00340">
    <property type="entry name" value="PIIGLNB"/>
</dbReference>
<dbReference type="PROSITE" id="PS00638">
    <property type="entry name" value="PII_GLNB_CTER"/>
    <property type="match status" value="1"/>
</dbReference>